<keyword evidence="5" id="KW-0472">Membrane</keyword>
<keyword evidence="1" id="KW-0808">Transferase</keyword>
<evidence type="ECO:0000256" key="1">
    <source>
        <dbReference type="ARBA" id="ARBA00022679"/>
    </source>
</evidence>
<evidence type="ECO:0000256" key="4">
    <source>
        <dbReference type="ARBA" id="ARBA00022840"/>
    </source>
</evidence>
<dbReference type="PROSITE" id="PS00109">
    <property type="entry name" value="PROTEIN_KINASE_TYR"/>
    <property type="match status" value="1"/>
</dbReference>
<dbReference type="RefSeq" id="WP_111608442.1">
    <property type="nucleotide sequence ID" value="NZ_BMLJ01000004.1"/>
</dbReference>
<dbReference type="SMART" id="SM00332">
    <property type="entry name" value="PP2Cc"/>
    <property type="match status" value="1"/>
</dbReference>
<dbReference type="Proteomes" id="UP000516370">
    <property type="component" value="Chromosome"/>
</dbReference>
<evidence type="ECO:0000256" key="5">
    <source>
        <dbReference type="SAM" id="Phobius"/>
    </source>
</evidence>
<dbReference type="InterPro" id="IPR036457">
    <property type="entry name" value="PPM-type-like_dom_sf"/>
</dbReference>
<name>A0A7H1J8G0_9GAMM</name>
<dbReference type="CDD" id="cd14014">
    <property type="entry name" value="STKc_PknB_like"/>
    <property type="match status" value="1"/>
</dbReference>
<dbReference type="SMART" id="SM00331">
    <property type="entry name" value="PP2C_SIG"/>
    <property type="match status" value="1"/>
</dbReference>
<dbReference type="PROSITE" id="PS51746">
    <property type="entry name" value="PPM_2"/>
    <property type="match status" value="1"/>
</dbReference>
<dbReference type="Gene3D" id="3.60.40.10">
    <property type="entry name" value="PPM-type phosphatase domain"/>
    <property type="match status" value="1"/>
</dbReference>
<evidence type="ECO:0000259" key="6">
    <source>
        <dbReference type="PROSITE" id="PS50011"/>
    </source>
</evidence>
<evidence type="ECO:0000313" key="8">
    <source>
        <dbReference type="EMBL" id="QNT06776.1"/>
    </source>
</evidence>
<proteinExistence type="predicted"/>
<sequence length="576" mass="65118">MKALSISIGRATNKGKKDINQDFLGCRIPTEPLLSTRGVVLAIADGISSSPVSQVASEFAITRFLEDFYHTPDAWSVKISGEKVIKSINAALYSQTQNGLSRFDKDKGYVCTFTAIVMRANSVHIFHLGDSRVYRLLGGRLVDGKVEQLTKDHRRIVSINESYLTRALGIEPILELDYQTVPMSKDDIFVMATDGVYEFVTAEQIVTCIAESENLDQAAEHIILQALENGSDDNLSIQIARVDDVPSYQLVEVQQRISQLPVPPPLTERMLFEGYEIVRSIYVSSRSHVFLARDIDSDELVVIKTPSAELSDDAAYLESFMLEDWIAKRVQNPHVVKAIEPPRQRQCLYLVTEYIEGQSLAQWMRDNPKPTLEKTRDIISQIANGLQAFHRKSMIHQDIRPANIMIDKHGTVKIIDFGSTHIAGVSNTKDEDALRGTMRYSAPEYFLGHAGTERSDIYALGVIAYQMLSGNQFPYSPKIAQAKSIAAQRRLTYRSVMTEDSELPVWIDDALHKALNINPLKRYEEVSEFIYDLHHPNQTFLDRTRPPLIQRNPVMFWQGVSFFLFLVIGFLLLVKF</sequence>
<evidence type="ECO:0000256" key="2">
    <source>
        <dbReference type="ARBA" id="ARBA00022741"/>
    </source>
</evidence>
<dbReference type="GO" id="GO:0005524">
    <property type="term" value="F:ATP binding"/>
    <property type="evidence" value="ECO:0007669"/>
    <property type="project" value="UniProtKB-KW"/>
</dbReference>
<keyword evidence="4" id="KW-0067">ATP-binding</keyword>
<dbReference type="GO" id="GO:0004674">
    <property type="term" value="F:protein serine/threonine kinase activity"/>
    <property type="evidence" value="ECO:0007669"/>
    <property type="project" value="TreeGrafter"/>
</dbReference>
<dbReference type="InterPro" id="IPR001932">
    <property type="entry name" value="PPM-type_phosphatase-like_dom"/>
</dbReference>
<feature type="transmembrane region" description="Helical" evidence="5">
    <location>
        <begin position="555"/>
        <end position="574"/>
    </location>
</feature>
<accession>A0A7H1J8G0</accession>
<dbReference type="Gene3D" id="1.10.510.10">
    <property type="entry name" value="Transferase(Phosphotransferase) domain 1"/>
    <property type="match status" value="1"/>
</dbReference>
<keyword evidence="3 8" id="KW-0418">Kinase</keyword>
<evidence type="ECO:0000256" key="3">
    <source>
        <dbReference type="ARBA" id="ARBA00022777"/>
    </source>
</evidence>
<dbReference type="Pfam" id="PF13672">
    <property type="entry name" value="PP2C_2"/>
    <property type="match status" value="1"/>
</dbReference>
<dbReference type="SUPFAM" id="SSF56112">
    <property type="entry name" value="Protein kinase-like (PK-like)"/>
    <property type="match status" value="1"/>
</dbReference>
<dbReference type="AlphaFoldDB" id="A0A7H1J8G0"/>
<dbReference type="KEGG" id="mard:IBG28_03765"/>
<dbReference type="PANTHER" id="PTHR43289:SF6">
    <property type="entry name" value="SERINE_THREONINE-PROTEIN KINASE NEKL-3"/>
    <property type="match status" value="1"/>
</dbReference>
<protein>
    <submittedName>
        <fullName evidence="8">Bifunctional protein-serine/threonine kinase/phosphatase</fullName>
    </submittedName>
</protein>
<dbReference type="PANTHER" id="PTHR43289">
    <property type="entry name" value="MITOGEN-ACTIVATED PROTEIN KINASE KINASE KINASE 20-RELATED"/>
    <property type="match status" value="1"/>
</dbReference>
<dbReference type="CDD" id="cd00143">
    <property type="entry name" value="PP2Cc"/>
    <property type="match status" value="1"/>
</dbReference>
<keyword evidence="2" id="KW-0547">Nucleotide-binding</keyword>
<keyword evidence="9" id="KW-1185">Reference proteome</keyword>
<evidence type="ECO:0000313" key="9">
    <source>
        <dbReference type="Proteomes" id="UP000516370"/>
    </source>
</evidence>
<dbReference type="InterPro" id="IPR008266">
    <property type="entry name" value="Tyr_kinase_AS"/>
</dbReference>
<reference evidence="8 9" key="1">
    <citation type="submission" date="2020-09" db="EMBL/GenBank/DDBJ databases">
        <title>Complete genome sequence of an Arctic sea ice bacterium Marinomonas arctica BSI20414.</title>
        <authorList>
            <person name="Liao L."/>
            <person name="Chen B."/>
        </authorList>
    </citation>
    <scope>NUCLEOTIDE SEQUENCE [LARGE SCALE GENOMIC DNA]</scope>
    <source>
        <strain evidence="8 9">BSI20414</strain>
    </source>
</reference>
<dbReference type="InterPro" id="IPR000719">
    <property type="entry name" value="Prot_kinase_dom"/>
</dbReference>
<keyword evidence="5" id="KW-1133">Transmembrane helix</keyword>
<dbReference type="EMBL" id="CP061081">
    <property type="protein sequence ID" value="QNT06776.1"/>
    <property type="molecule type" value="Genomic_DNA"/>
</dbReference>
<dbReference type="InterPro" id="IPR011009">
    <property type="entry name" value="Kinase-like_dom_sf"/>
</dbReference>
<gene>
    <name evidence="8" type="ORF">IBG28_03765</name>
</gene>
<evidence type="ECO:0000259" key="7">
    <source>
        <dbReference type="PROSITE" id="PS51746"/>
    </source>
</evidence>
<dbReference type="Pfam" id="PF00069">
    <property type="entry name" value="Pkinase"/>
    <property type="match status" value="1"/>
</dbReference>
<dbReference type="PROSITE" id="PS50011">
    <property type="entry name" value="PROTEIN_KINASE_DOM"/>
    <property type="match status" value="1"/>
</dbReference>
<dbReference type="OrthoDB" id="9801841at2"/>
<dbReference type="SUPFAM" id="SSF81606">
    <property type="entry name" value="PP2C-like"/>
    <property type="match status" value="1"/>
</dbReference>
<feature type="domain" description="Protein kinase" evidence="6">
    <location>
        <begin position="275"/>
        <end position="541"/>
    </location>
</feature>
<keyword evidence="5" id="KW-0812">Transmembrane</keyword>
<feature type="domain" description="PPM-type phosphatase" evidence="7">
    <location>
        <begin position="7"/>
        <end position="242"/>
    </location>
</feature>
<organism evidence="8 9">
    <name type="scientific">Marinomonas arctica</name>
    <dbReference type="NCBI Taxonomy" id="383750"/>
    <lineage>
        <taxon>Bacteria</taxon>
        <taxon>Pseudomonadati</taxon>
        <taxon>Pseudomonadota</taxon>
        <taxon>Gammaproteobacteria</taxon>
        <taxon>Oceanospirillales</taxon>
        <taxon>Oceanospirillaceae</taxon>
        <taxon>Marinomonas</taxon>
    </lineage>
</organism>